<dbReference type="GO" id="GO:0044571">
    <property type="term" value="P:[2Fe-2S] cluster assembly"/>
    <property type="evidence" value="ECO:0007669"/>
    <property type="project" value="InterPro"/>
</dbReference>
<dbReference type="InterPro" id="IPR004640">
    <property type="entry name" value="HscB"/>
</dbReference>
<dbReference type="PANTHER" id="PTHR14021:SF15">
    <property type="entry name" value="IRON-SULFUR CLUSTER CO-CHAPERONE PROTEIN HSCB"/>
    <property type="match status" value="1"/>
</dbReference>
<dbReference type="GO" id="GO:0005739">
    <property type="term" value="C:mitochondrion"/>
    <property type="evidence" value="ECO:0007669"/>
    <property type="project" value="TreeGrafter"/>
</dbReference>
<dbReference type="Gene3D" id="1.10.287.110">
    <property type="entry name" value="DnaJ domain"/>
    <property type="match status" value="1"/>
</dbReference>
<feature type="region of interest" description="Disordered" evidence="3">
    <location>
        <begin position="74"/>
        <end position="98"/>
    </location>
</feature>
<dbReference type="Gene3D" id="1.20.1280.20">
    <property type="entry name" value="HscB, C-terminal domain"/>
    <property type="match status" value="1"/>
</dbReference>
<organism evidence="5 6">
    <name type="scientific">Aspergillus mulundensis</name>
    <dbReference type="NCBI Taxonomy" id="1810919"/>
    <lineage>
        <taxon>Eukaryota</taxon>
        <taxon>Fungi</taxon>
        <taxon>Dikarya</taxon>
        <taxon>Ascomycota</taxon>
        <taxon>Pezizomycotina</taxon>
        <taxon>Eurotiomycetes</taxon>
        <taxon>Eurotiomycetidae</taxon>
        <taxon>Eurotiales</taxon>
        <taxon>Aspergillaceae</taxon>
        <taxon>Aspergillus</taxon>
        <taxon>Aspergillus subgen. Nidulantes</taxon>
    </lineage>
</organism>
<sequence length="287" mass="31415">MAATFRSQKVAQRLAASSTLRSTARPFHTSTRKTLPISCILCQLWPSRAGPSNSAFISISPRALPHSRRAFTTTSCVSTNQSTEPSAAETPPTIPNAPNTTTYYTMFPKTLPAGAPPSSPFTVDLPTLRREFLSLQNTLHPDKYPPGPTKRTAETLSATVNEAYRTLCDPLLRAQYILRQFHGIDVTAEDGSGASAPLDPELLMEVMDVQEAIEEVGEGPEAEERIAEMKKENGERVSGCVKALAEAFDKGDVEWARGECIRLKFWVSVAEGLREWEPGMGGIRLIH</sequence>
<comment type="similarity">
    <text evidence="1">Belongs to the HscB family.</text>
</comment>
<evidence type="ECO:0000313" key="5">
    <source>
        <dbReference type="EMBL" id="RDW81737.1"/>
    </source>
</evidence>
<name>A0A3D8S5Z6_9EURO</name>
<dbReference type="GO" id="GO:0051259">
    <property type="term" value="P:protein complex oligomerization"/>
    <property type="evidence" value="ECO:0007669"/>
    <property type="project" value="InterPro"/>
</dbReference>
<dbReference type="GO" id="GO:0051087">
    <property type="term" value="F:protein-folding chaperone binding"/>
    <property type="evidence" value="ECO:0007669"/>
    <property type="project" value="InterPro"/>
</dbReference>
<evidence type="ECO:0000259" key="4">
    <source>
        <dbReference type="Pfam" id="PF07743"/>
    </source>
</evidence>
<dbReference type="RefSeq" id="XP_026604790.1">
    <property type="nucleotide sequence ID" value="XM_026747310.1"/>
</dbReference>
<evidence type="ECO:0000313" key="6">
    <source>
        <dbReference type="Proteomes" id="UP000256690"/>
    </source>
</evidence>
<dbReference type="SUPFAM" id="SSF47144">
    <property type="entry name" value="HSC20 (HSCB), C-terminal oligomerisation domain"/>
    <property type="match status" value="1"/>
</dbReference>
<dbReference type="GO" id="GO:0001671">
    <property type="term" value="F:ATPase activator activity"/>
    <property type="evidence" value="ECO:0007669"/>
    <property type="project" value="InterPro"/>
</dbReference>
<dbReference type="PANTHER" id="PTHR14021">
    <property type="entry name" value="IRON-SULFUR CLUSTER CO-CHAPERONE PROTEIN HSCB"/>
    <property type="match status" value="1"/>
</dbReference>
<dbReference type="SUPFAM" id="SSF46565">
    <property type="entry name" value="Chaperone J-domain"/>
    <property type="match status" value="1"/>
</dbReference>
<comment type="caution">
    <text evidence="5">The sequence shown here is derived from an EMBL/GenBank/DDBJ whole genome shotgun (WGS) entry which is preliminary data.</text>
</comment>
<protein>
    <recommendedName>
        <fullName evidence="4">Co-chaperone HscB C-terminal oligomerisation domain-containing protein</fullName>
    </recommendedName>
</protein>
<dbReference type="Proteomes" id="UP000256690">
    <property type="component" value="Unassembled WGS sequence"/>
</dbReference>
<evidence type="ECO:0000256" key="1">
    <source>
        <dbReference type="ARBA" id="ARBA00010476"/>
    </source>
</evidence>
<dbReference type="InterPro" id="IPR036386">
    <property type="entry name" value="HscB_C_sf"/>
</dbReference>
<gene>
    <name evidence="5" type="ORF">DSM5745_05294</name>
</gene>
<feature type="domain" description="Co-chaperone HscB C-terminal oligomerisation" evidence="4">
    <location>
        <begin position="199"/>
        <end position="273"/>
    </location>
</feature>
<dbReference type="GeneID" id="38115664"/>
<accession>A0A3D8S5Z6</accession>
<dbReference type="EMBL" id="PVWQ01000005">
    <property type="protein sequence ID" value="RDW81737.1"/>
    <property type="molecule type" value="Genomic_DNA"/>
</dbReference>
<evidence type="ECO:0000256" key="2">
    <source>
        <dbReference type="ARBA" id="ARBA00023186"/>
    </source>
</evidence>
<dbReference type="AlphaFoldDB" id="A0A3D8S5Z6"/>
<dbReference type="FunFam" id="1.20.1280.20:FF:000006">
    <property type="entry name" value="DnaJ domain protein"/>
    <property type="match status" value="1"/>
</dbReference>
<feature type="compositionally biased region" description="Polar residues" evidence="3">
    <location>
        <begin position="74"/>
        <end position="85"/>
    </location>
</feature>
<evidence type="ECO:0000256" key="3">
    <source>
        <dbReference type="SAM" id="MobiDB-lite"/>
    </source>
</evidence>
<dbReference type="Pfam" id="PF07743">
    <property type="entry name" value="HSCB_C"/>
    <property type="match status" value="1"/>
</dbReference>
<keyword evidence="2" id="KW-0143">Chaperone</keyword>
<dbReference type="InterPro" id="IPR036869">
    <property type="entry name" value="J_dom_sf"/>
</dbReference>
<keyword evidence="6" id="KW-1185">Reference proteome</keyword>
<dbReference type="STRING" id="1810919.A0A3D8S5Z6"/>
<reference evidence="5 6" key="1">
    <citation type="journal article" date="2018" name="IMA Fungus">
        <title>IMA Genome-F 9: Draft genome sequence of Annulohypoxylon stygium, Aspergillus mulundensis, Berkeleyomyces basicola (syn. Thielaviopsis basicola), Ceratocystis smalleyi, two Cercospora beticola strains, Coleophoma cylindrospora, Fusarium fracticaudum, Phialophora cf. hyalina, and Morchella septimelata.</title>
        <authorList>
            <person name="Wingfield B.D."/>
            <person name="Bills G.F."/>
            <person name="Dong Y."/>
            <person name="Huang W."/>
            <person name="Nel W.J."/>
            <person name="Swalarsk-Parry B.S."/>
            <person name="Vaghefi N."/>
            <person name="Wilken P.M."/>
            <person name="An Z."/>
            <person name="de Beer Z.W."/>
            <person name="De Vos L."/>
            <person name="Chen L."/>
            <person name="Duong T.A."/>
            <person name="Gao Y."/>
            <person name="Hammerbacher A."/>
            <person name="Kikkert J.R."/>
            <person name="Li Y."/>
            <person name="Li H."/>
            <person name="Li K."/>
            <person name="Li Q."/>
            <person name="Liu X."/>
            <person name="Ma X."/>
            <person name="Naidoo K."/>
            <person name="Pethybridge S.J."/>
            <person name="Sun J."/>
            <person name="Steenkamp E.T."/>
            <person name="van der Nest M.A."/>
            <person name="van Wyk S."/>
            <person name="Wingfield M.J."/>
            <person name="Xiong C."/>
            <person name="Yue Q."/>
            <person name="Zhang X."/>
        </authorList>
    </citation>
    <scope>NUCLEOTIDE SEQUENCE [LARGE SCALE GENOMIC DNA]</scope>
    <source>
        <strain evidence="5 6">DSM 5745</strain>
    </source>
</reference>
<dbReference type="InterPro" id="IPR009073">
    <property type="entry name" value="HscB_oligo_C"/>
</dbReference>
<dbReference type="OrthoDB" id="448954at2759"/>
<proteinExistence type="inferred from homology"/>
<dbReference type="NCBIfam" id="TIGR00714">
    <property type="entry name" value="hscB"/>
    <property type="match status" value="1"/>
</dbReference>